<dbReference type="PANTHER" id="PTHR11808">
    <property type="entry name" value="TRANS-SULFURATION ENZYME FAMILY MEMBER"/>
    <property type="match status" value="1"/>
</dbReference>
<organism evidence="9 10">
    <name type="scientific">Antrihabitans stalagmiti</name>
    <dbReference type="NCBI Taxonomy" id="2799499"/>
    <lineage>
        <taxon>Bacteria</taxon>
        <taxon>Bacillati</taxon>
        <taxon>Actinomycetota</taxon>
        <taxon>Actinomycetes</taxon>
        <taxon>Mycobacteriales</taxon>
        <taxon>Nocardiaceae</taxon>
        <taxon>Antrihabitans</taxon>
    </lineage>
</organism>
<dbReference type="SUPFAM" id="SSF53383">
    <property type="entry name" value="PLP-dependent transferases"/>
    <property type="match status" value="1"/>
</dbReference>
<evidence type="ECO:0000313" key="9">
    <source>
        <dbReference type="EMBL" id="MBJ8339593.1"/>
    </source>
</evidence>
<comment type="pathway">
    <text evidence="6">Amino-acid biosynthesis; L-methionine biosynthesis via de novo pathway; L-homocysteine from O-succinyl-L-homoserine: step 1/1.</text>
</comment>
<evidence type="ECO:0000313" key="10">
    <source>
        <dbReference type="Proteomes" id="UP000655868"/>
    </source>
</evidence>
<dbReference type="GO" id="GO:0005737">
    <property type="term" value="C:cytoplasm"/>
    <property type="evidence" value="ECO:0007669"/>
    <property type="project" value="TreeGrafter"/>
</dbReference>
<dbReference type="EC" id="2.5.1.-" evidence="6"/>
<keyword evidence="3 6" id="KW-0486">Methionine biosynthesis</keyword>
<comment type="catalytic activity">
    <reaction evidence="4">
        <text>L-homocysteine + H2O = 2-oxobutanoate + hydrogen sulfide + NH4(+) + H(+)</text>
        <dbReference type="Rhea" id="RHEA:14501"/>
        <dbReference type="ChEBI" id="CHEBI:15377"/>
        <dbReference type="ChEBI" id="CHEBI:15378"/>
        <dbReference type="ChEBI" id="CHEBI:16763"/>
        <dbReference type="ChEBI" id="CHEBI:28938"/>
        <dbReference type="ChEBI" id="CHEBI:29919"/>
        <dbReference type="ChEBI" id="CHEBI:58199"/>
        <dbReference type="EC" id="4.4.1.2"/>
    </reaction>
    <physiologicalReaction direction="left-to-right" evidence="4">
        <dbReference type="Rhea" id="RHEA:14502"/>
    </physiologicalReaction>
</comment>
<comment type="caution">
    <text evidence="9">The sequence shown here is derived from an EMBL/GenBank/DDBJ whole genome shotgun (WGS) entry which is preliminary data.</text>
</comment>
<dbReference type="HAMAP" id="MF_02056">
    <property type="entry name" value="MetZ"/>
    <property type="match status" value="1"/>
</dbReference>
<evidence type="ECO:0000256" key="5">
    <source>
        <dbReference type="ARBA" id="ARBA00052699"/>
    </source>
</evidence>
<dbReference type="GO" id="GO:0071268">
    <property type="term" value="P:homocysteine biosynthetic process"/>
    <property type="evidence" value="ECO:0007669"/>
    <property type="project" value="InterPro"/>
</dbReference>
<dbReference type="GO" id="GO:0047982">
    <property type="term" value="F:homocysteine desulfhydrase activity"/>
    <property type="evidence" value="ECO:0007669"/>
    <property type="project" value="UniProtKB-EC"/>
</dbReference>
<comment type="cofactor">
    <cofactor evidence="1 6 8">
        <name>pyridoxal 5'-phosphate</name>
        <dbReference type="ChEBI" id="CHEBI:597326"/>
    </cofactor>
</comment>
<evidence type="ECO:0000256" key="4">
    <source>
        <dbReference type="ARBA" id="ARBA00048780"/>
    </source>
</evidence>
<dbReference type="Gene3D" id="3.40.640.10">
    <property type="entry name" value="Type I PLP-dependent aspartate aminotransferase-like (Major domain)"/>
    <property type="match status" value="1"/>
</dbReference>
<dbReference type="PIRSF" id="PIRSF001434">
    <property type="entry name" value="CGS"/>
    <property type="match status" value="1"/>
</dbReference>
<dbReference type="PANTHER" id="PTHR11808:SF80">
    <property type="entry name" value="CYSTATHIONINE GAMMA-LYASE"/>
    <property type="match status" value="1"/>
</dbReference>
<keyword evidence="6" id="KW-0028">Amino-acid biosynthesis</keyword>
<dbReference type="GO" id="GO:0071266">
    <property type="term" value="P:'de novo' L-methionine biosynthetic process"/>
    <property type="evidence" value="ECO:0007669"/>
    <property type="project" value="UniProtKB-UniRule"/>
</dbReference>
<dbReference type="Gene3D" id="3.90.1150.10">
    <property type="entry name" value="Aspartate Aminotransferase, domain 1"/>
    <property type="match status" value="1"/>
</dbReference>
<evidence type="ECO:0000256" key="3">
    <source>
        <dbReference type="ARBA" id="ARBA00023167"/>
    </source>
</evidence>
<evidence type="ECO:0000256" key="8">
    <source>
        <dbReference type="RuleBase" id="RU362118"/>
    </source>
</evidence>
<dbReference type="GO" id="GO:0016765">
    <property type="term" value="F:transferase activity, transferring alkyl or aryl (other than methyl) groups"/>
    <property type="evidence" value="ECO:0007669"/>
    <property type="project" value="UniProtKB-UniRule"/>
</dbReference>
<keyword evidence="2 6" id="KW-0663">Pyridoxal phosphate</keyword>
<dbReference type="NCBIfam" id="NF005870">
    <property type="entry name" value="PRK07810.1"/>
    <property type="match status" value="1"/>
</dbReference>
<accession>A0A934NQQ1</accession>
<dbReference type="EMBL" id="JAEMNV010000003">
    <property type="protein sequence ID" value="MBJ8339593.1"/>
    <property type="molecule type" value="Genomic_DNA"/>
</dbReference>
<evidence type="ECO:0000256" key="2">
    <source>
        <dbReference type="ARBA" id="ARBA00022898"/>
    </source>
</evidence>
<comment type="function">
    <text evidence="6">Catalyzes the formation of L-homocysteine from O-succinyl-L-homoserine (OSHS) and hydrogen sulfide.</text>
</comment>
<protein>
    <recommendedName>
        <fullName evidence="6">O-succinylhomoserine sulfhydrylase</fullName>
        <shortName evidence="6">OSH sulfhydrylase</shortName>
        <shortName evidence="6">OSHS sulfhydrylase</shortName>
        <ecNumber evidence="6">2.5.1.-</ecNumber>
    </recommendedName>
</protein>
<dbReference type="FunFam" id="3.40.640.10:FF:000046">
    <property type="entry name" value="Cystathionine gamma-lyase"/>
    <property type="match status" value="1"/>
</dbReference>
<proteinExistence type="inferred from homology"/>
<gene>
    <name evidence="6" type="primary">metZ</name>
    <name evidence="9" type="ORF">JGU71_11915</name>
</gene>
<dbReference type="GO" id="GO:0019346">
    <property type="term" value="P:transsulfuration"/>
    <property type="evidence" value="ECO:0007669"/>
    <property type="project" value="InterPro"/>
</dbReference>
<sequence length="411" mass="43750">MSDGKISRPTGGAFEKPLPAGVGPATIGVRGGLMRSGFEENAEALYLTSGFVYESAGAAEAAFTGEVDHFVYSRYGNPTVAMFEERMRLIDGAEACFATASGMAAVFTALGALLGAGDRLVAARSLFGSCFVVCNEILPRWGVETVFVDGDDLDQWEQALSVPTTAVFFETPSNPMQSLVDVPRVVELAHAAGAKVVLDNVFATPILQRSFELGADVVVYSGTKHIDGQGRVLGGAILGSQDYIDGPVKTLMRHTGPALSPFNAWTLLKGLETMPLRVRHSTESALTIAKFLEGHNAIRWVKYPYLESHPQYALARTQMSGGGTVVTFELDAPDGMGKKRAFEVLDALRIVDISNNLGDAKSLITHPATTTHRAMGPEGRAAIGITDSVVRISVGLEDIEDLLGDLDQALS</sequence>
<evidence type="ECO:0000256" key="6">
    <source>
        <dbReference type="HAMAP-Rule" id="MF_02056"/>
    </source>
</evidence>
<evidence type="ECO:0000256" key="7">
    <source>
        <dbReference type="PIRSR" id="PIRSR001434-2"/>
    </source>
</evidence>
<dbReference type="CDD" id="cd00614">
    <property type="entry name" value="CGS_like"/>
    <property type="match status" value="1"/>
</dbReference>
<dbReference type="GO" id="GO:0018826">
    <property type="term" value="F:methionine gamma-lyase activity"/>
    <property type="evidence" value="ECO:0007669"/>
    <property type="project" value="UniProtKB-EC"/>
</dbReference>
<dbReference type="Pfam" id="PF01053">
    <property type="entry name" value="Cys_Met_Meta_PP"/>
    <property type="match status" value="1"/>
</dbReference>
<dbReference type="InterPro" id="IPR015424">
    <property type="entry name" value="PyrdxlP-dep_Trfase"/>
</dbReference>
<feature type="modified residue" description="N6-(pyridoxal phosphate)lysine" evidence="6 7">
    <location>
        <position position="224"/>
    </location>
</feature>
<dbReference type="AlphaFoldDB" id="A0A934NQQ1"/>
<dbReference type="GO" id="GO:0030170">
    <property type="term" value="F:pyridoxal phosphate binding"/>
    <property type="evidence" value="ECO:0007669"/>
    <property type="project" value="UniProtKB-UniRule"/>
</dbReference>
<dbReference type="NCBIfam" id="TIGR01325">
    <property type="entry name" value="O_suc_HS_sulf"/>
    <property type="match status" value="1"/>
</dbReference>
<comment type="subunit">
    <text evidence="6">Homotetramer.</text>
</comment>
<dbReference type="InterPro" id="IPR000277">
    <property type="entry name" value="Cys/Met-Metab_PyrdxlP-dep_enz"/>
</dbReference>
<keyword evidence="6" id="KW-0808">Transferase</keyword>
<dbReference type="Proteomes" id="UP000655868">
    <property type="component" value="Unassembled WGS sequence"/>
</dbReference>
<dbReference type="InterPro" id="IPR015421">
    <property type="entry name" value="PyrdxlP-dep_Trfase_major"/>
</dbReference>
<dbReference type="InterPro" id="IPR006234">
    <property type="entry name" value="O-succ-hSer_sulfhydrylase"/>
</dbReference>
<evidence type="ECO:0000256" key="1">
    <source>
        <dbReference type="ARBA" id="ARBA00001933"/>
    </source>
</evidence>
<name>A0A934NQQ1_9NOCA</name>
<reference evidence="9" key="1">
    <citation type="submission" date="2020-12" db="EMBL/GenBank/DDBJ databases">
        <title>Antrihabitans popcorni sp. nov. and Antrihabitans auranticaus sp. nov., isolated from a larva cave.</title>
        <authorList>
            <person name="Lee S.D."/>
            <person name="Kim I.S."/>
        </authorList>
    </citation>
    <scope>NUCLEOTIDE SEQUENCE</scope>
    <source>
        <strain evidence="9">YC3-6</strain>
    </source>
</reference>
<comment type="similarity">
    <text evidence="6">Belongs to the trans-sulfuration enzymes family. MetZ subfamily.</text>
</comment>
<dbReference type="FunFam" id="3.90.1150.10:FF:000033">
    <property type="entry name" value="Cystathionine gamma-synthase"/>
    <property type="match status" value="1"/>
</dbReference>
<comment type="catalytic activity">
    <reaction evidence="5">
        <text>L-methionine + H2O = methanethiol + 2-oxobutanoate + NH4(+)</text>
        <dbReference type="Rhea" id="RHEA:23800"/>
        <dbReference type="ChEBI" id="CHEBI:15377"/>
        <dbReference type="ChEBI" id="CHEBI:16007"/>
        <dbReference type="ChEBI" id="CHEBI:16763"/>
        <dbReference type="ChEBI" id="CHEBI:28938"/>
        <dbReference type="ChEBI" id="CHEBI:57844"/>
        <dbReference type="EC" id="4.4.1.11"/>
    </reaction>
    <physiologicalReaction direction="left-to-right" evidence="5">
        <dbReference type="Rhea" id="RHEA:23801"/>
    </physiologicalReaction>
</comment>
<keyword evidence="10" id="KW-1185">Reference proteome</keyword>
<dbReference type="InterPro" id="IPR015422">
    <property type="entry name" value="PyrdxlP-dep_Trfase_small"/>
</dbReference>
<dbReference type="RefSeq" id="WP_199704326.1">
    <property type="nucleotide sequence ID" value="NZ_JAEMNV010000003.1"/>
</dbReference>
<comment type="catalytic activity">
    <reaction evidence="6">
        <text>O-succinyl-L-homoserine + hydrogen sulfide = L-homocysteine + succinate</text>
        <dbReference type="Rhea" id="RHEA:27826"/>
        <dbReference type="ChEBI" id="CHEBI:29919"/>
        <dbReference type="ChEBI" id="CHEBI:30031"/>
        <dbReference type="ChEBI" id="CHEBI:57661"/>
        <dbReference type="ChEBI" id="CHEBI:58199"/>
    </reaction>
</comment>